<dbReference type="Pfam" id="PF00206">
    <property type="entry name" value="Lyase_1"/>
    <property type="match status" value="1"/>
</dbReference>
<evidence type="ECO:0000256" key="5">
    <source>
        <dbReference type="ARBA" id="ARBA00023239"/>
    </source>
</evidence>
<dbReference type="Proteomes" id="UP000232163">
    <property type="component" value="Unassembled WGS sequence"/>
</dbReference>
<dbReference type="GO" id="GO:0004056">
    <property type="term" value="F:argininosuccinate lyase activity"/>
    <property type="evidence" value="ECO:0007669"/>
    <property type="project" value="UniProtKB-UniRule"/>
</dbReference>
<dbReference type="KEGG" id="pht:BLM14_08640"/>
<dbReference type="FunFam" id="1.20.200.10:FF:000015">
    <property type="entry name" value="argininosuccinate lyase isoform X2"/>
    <property type="match status" value="1"/>
</dbReference>
<comment type="subcellular location">
    <subcellularLocation>
        <location evidence="6">Cytoplasm</location>
    </subcellularLocation>
</comment>
<dbReference type="EC" id="4.3.2.1" evidence="3 6"/>
<dbReference type="PANTHER" id="PTHR43814:SF1">
    <property type="entry name" value="ARGININOSUCCINATE LYASE"/>
    <property type="match status" value="1"/>
</dbReference>
<dbReference type="InterPro" id="IPR008948">
    <property type="entry name" value="L-Aspartase-like"/>
</dbReference>
<dbReference type="InterPro" id="IPR020557">
    <property type="entry name" value="Fumarate_lyase_CS"/>
</dbReference>
<keyword evidence="10" id="KW-1185">Reference proteome</keyword>
<dbReference type="GO" id="GO:0042450">
    <property type="term" value="P:L-arginine biosynthetic process via ornithine"/>
    <property type="evidence" value="ECO:0007669"/>
    <property type="project" value="UniProtKB-UniRule"/>
</dbReference>
<comment type="caution">
    <text evidence="9">The sequence shown here is derived from an EMBL/GenBank/DDBJ whole genome shotgun (WGS) entry which is preliminary data.</text>
</comment>
<feature type="domain" description="Argininosuccinate lyase C-terminal" evidence="8">
    <location>
        <begin position="367"/>
        <end position="435"/>
    </location>
</feature>
<gene>
    <name evidence="6" type="primary">argH</name>
    <name evidence="9" type="ORF">B5P45_05885</name>
</gene>
<dbReference type="InterPro" id="IPR024083">
    <property type="entry name" value="Fumarase/histidase_N"/>
</dbReference>
<dbReference type="HAMAP" id="MF_00006">
    <property type="entry name" value="Arg_succ_lyase"/>
    <property type="match status" value="1"/>
</dbReference>
<feature type="domain" description="Fumarate lyase N-terminal" evidence="7">
    <location>
        <begin position="28"/>
        <end position="304"/>
    </location>
</feature>
<evidence type="ECO:0000256" key="4">
    <source>
        <dbReference type="ARBA" id="ARBA00022571"/>
    </source>
</evidence>
<dbReference type="RefSeq" id="WP_099999013.1">
    <property type="nucleotide sequence ID" value="NZ_CP017940.1"/>
</dbReference>
<dbReference type="PANTHER" id="PTHR43814">
    <property type="entry name" value="ARGININOSUCCINATE LYASE"/>
    <property type="match status" value="1"/>
</dbReference>
<dbReference type="InterPro" id="IPR029419">
    <property type="entry name" value="Arg_succ_lyase_C"/>
</dbReference>
<keyword evidence="6" id="KW-0028">Amino-acid biosynthesis</keyword>
<evidence type="ECO:0000256" key="3">
    <source>
        <dbReference type="ARBA" id="ARBA00012338"/>
    </source>
</evidence>
<evidence type="ECO:0000256" key="6">
    <source>
        <dbReference type="HAMAP-Rule" id="MF_00006"/>
    </source>
</evidence>
<reference evidence="10" key="1">
    <citation type="journal article" date="2017" name="Int J Environ Stud">
        <title>Does the Miocene-Pliocene relict legume Oxytropis triphylla form nitrogen-fixing nodules with a combination of bacterial strains?</title>
        <authorList>
            <person name="Safronova V."/>
            <person name="Belimov A."/>
            <person name="Sazanova A."/>
            <person name="Kuznetsova I."/>
            <person name="Popova J."/>
            <person name="Andronov E."/>
            <person name="Verkhozina A."/>
            <person name="Tikhonovich I."/>
        </authorList>
    </citation>
    <scope>NUCLEOTIDE SEQUENCE [LARGE SCALE GENOMIC DNA]</scope>
    <source>
        <strain evidence="10">Tri-38</strain>
    </source>
</reference>
<dbReference type="PRINTS" id="PR00145">
    <property type="entry name" value="ARGSUCLYASE"/>
</dbReference>
<proteinExistence type="inferred from homology"/>
<organism evidence="9 10">
    <name type="scientific">Phyllobacterium zundukense</name>
    <dbReference type="NCBI Taxonomy" id="1867719"/>
    <lineage>
        <taxon>Bacteria</taxon>
        <taxon>Pseudomonadati</taxon>
        <taxon>Pseudomonadota</taxon>
        <taxon>Alphaproteobacteria</taxon>
        <taxon>Hyphomicrobiales</taxon>
        <taxon>Phyllobacteriaceae</taxon>
        <taxon>Phyllobacterium</taxon>
    </lineage>
</organism>
<comment type="pathway">
    <text evidence="2 6">Amino-acid biosynthesis; L-arginine biosynthesis; L-arginine from L-ornithine and carbamoyl phosphate: step 3/3.</text>
</comment>
<evidence type="ECO:0000313" key="10">
    <source>
        <dbReference type="Proteomes" id="UP000232163"/>
    </source>
</evidence>
<dbReference type="SUPFAM" id="SSF48557">
    <property type="entry name" value="L-aspartase-like"/>
    <property type="match status" value="1"/>
</dbReference>
<dbReference type="Pfam" id="PF14698">
    <property type="entry name" value="ASL_C2"/>
    <property type="match status" value="1"/>
</dbReference>
<dbReference type="PRINTS" id="PR00149">
    <property type="entry name" value="FUMRATELYASE"/>
</dbReference>
<dbReference type="InterPro" id="IPR022761">
    <property type="entry name" value="Fumarate_lyase_N"/>
</dbReference>
<evidence type="ECO:0000259" key="8">
    <source>
        <dbReference type="Pfam" id="PF14698"/>
    </source>
</evidence>
<accession>A0A2N9W1C2</accession>
<comment type="catalytic activity">
    <reaction evidence="1 6">
        <text>2-(N(omega)-L-arginino)succinate = fumarate + L-arginine</text>
        <dbReference type="Rhea" id="RHEA:24020"/>
        <dbReference type="ChEBI" id="CHEBI:29806"/>
        <dbReference type="ChEBI" id="CHEBI:32682"/>
        <dbReference type="ChEBI" id="CHEBI:57472"/>
        <dbReference type="EC" id="4.3.2.1"/>
    </reaction>
</comment>
<protein>
    <recommendedName>
        <fullName evidence="3 6">Argininosuccinate lyase</fullName>
        <shortName evidence="6">ASAL</shortName>
        <ecNumber evidence="3 6">4.3.2.1</ecNumber>
    </recommendedName>
    <alternativeName>
        <fullName evidence="6">Arginosuccinase</fullName>
    </alternativeName>
</protein>
<dbReference type="InterPro" id="IPR000362">
    <property type="entry name" value="Fumarate_lyase_fam"/>
</dbReference>
<keyword evidence="4 6" id="KW-0055">Arginine biosynthesis</keyword>
<dbReference type="Gene3D" id="1.10.40.30">
    <property type="entry name" value="Fumarase/aspartase (C-terminal domain)"/>
    <property type="match status" value="1"/>
</dbReference>
<name>A0A2N9W1C2_9HYPH</name>
<dbReference type="AlphaFoldDB" id="A0A2N9W1C2"/>
<evidence type="ECO:0000313" key="9">
    <source>
        <dbReference type="EMBL" id="PIO45540.1"/>
    </source>
</evidence>
<dbReference type="CDD" id="cd01359">
    <property type="entry name" value="Argininosuccinate_lyase"/>
    <property type="match status" value="1"/>
</dbReference>
<evidence type="ECO:0000259" key="7">
    <source>
        <dbReference type="Pfam" id="PF00206"/>
    </source>
</evidence>
<dbReference type="Gene3D" id="1.20.200.10">
    <property type="entry name" value="Fumarase/aspartase (Central domain)"/>
    <property type="match status" value="1"/>
</dbReference>
<dbReference type="NCBIfam" id="TIGR00838">
    <property type="entry name" value="argH"/>
    <property type="match status" value="1"/>
</dbReference>
<dbReference type="EMBL" id="MZMT01000017">
    <property type="protein sequence ID" value="PIO45540.1"/>
    <property type="molecule type" value="Genomic_DNA"/>
</dbReference>
<dbReference type="OrthoDB" id="9769623at2"/>
<dbReference type="InterPro" id="IPR009049">
    <property type="entry name" value="Argininosuccinate_lyase"/>
</dbReference>
<dbReference type="GO" id="GO:0005829">
    <property type="term" value="C:cytosol"/>
    <property type="evidence" value="ECO:0007669"/>
    <property type="project" value="TreeGrafter"/>
</dbReference>
<keyword evidence="5 6" id="KW-0456">Lyase</keyword>
<dbReference type="Gene3D" id="1.10.275.10">
    <property type="entry name" value="Fumarase/aspartase (N-terminal domain)"/>
    <property type="match status" value="1"/>
</dbReference>
<dbReference type="UniPathway" id="UPA00068">
    <property type="reaction ID" value="UER00114"/>
</dbReference>
<evidence type="ECO:0000256" key="2">
    <source>
        <dbReference type="ARBA" id="ARBA00004941"/>
    </source>
</evidence>
<dbReference type="PROSITE" id="PS00163">
    <property type="entry name" value="FUMARATE_LYASES"/>
    <property type="match status" value="1"/>
</dbReference>
<comment type="similarity">
    <text evidence="6">Belongs to the lyase 1 family. Argininosuccinate lyase subfamily.</text>
</comment>
<keyword evidence="6" id="KW-0963">Cytoplasm</keyword>
<evidence type="ECO:0000256" key="1">
    <source>
        <dbReference type="ARBA" id="ARBA00000985"/>
    </source>
</evidence>
<sequence>MNEPTKLWGGRFKAGPSEALLALSRAPKSYFRLYAEDIAGSRAHASELQRAGVLDDAEFSAIRQALDAVEWDVANGQEVPTDGDEDVHTFLERLLISRLGTLGGKLRAGRSRNDQTSNNTRLYLRRMVREITAGVIAVEEAIVDQASRHINTVMPGFTHLQPAQPIILGHHLMAHAQALLRDIERFRDWDRRFDRSPLGAAALAGSAIARRPDLSATELGYSGACENSIDAVASRDHVAEFLFICALVSVNLSRLAEEICIWSSKQFSWVALHDSYSTGSSIMPQKKNPDIAELTRGMSGSLIGNITGFLATMKGLPLAYNRDLAEDKRAMFESIDILDVVLPAFAGMVATLDFDVARLREEAPRGFTLATEVADWLVGQNIPFAEAHEITGAVVQYCEDRGHDLSGLTANDLAAIDARLKPDMLQAIELDRAVASRTGYGATAPIRVREQIERFSLALADSRAFATKPLAGDEDGAGRRAKEVKV</sequence>